<keyword evidence="1" id="KW-1133">Transmembrane helix</keyword>
<accession>A0ABD0UM04</accession>
<keyword evidence="1" id="KW-0472">Membrane</keyword>
<evidence type="ECO:0000256" key="1">
    <source>
        <dbReference type="SAM" id="Phobius"/>
    </source>
</evidence>
<dbReference type="Proteomes" id="UP001552299">
    <property type="component" value="Unassembled WGS sequence"/>
</dbReference>
<evidence type="ECO:0000313" key="3">
    <source>
        <dbReference type="Proteomes" id="UP001552299"/>
    </source>
</evidence>
<gene>
    <name evidence="2" type="ORF">M5K25_019497</name>
</gene>
<evidence type="ECO:0008006" key="4">
    <source>
        <dbReference type="Google" id="ProtNLM"/>
    </source>
</evidence>
<feature type="transmembrane region" description="Helical" evidence="1">
    <location>
        <begin position="54"/>
        <end position="75"/>
    </location>
</feature>
<sequence>MDANMLERGRTVDEEYFNWLLGFPGLFGFCLAIGILAAWVLGWPSLFSLSFSPVFWLVVWAAARLDRFAFCCLVFGADSDVVWCAVSSVFCLWRLVVGFSWAVWFLFGCWDSGYLGSGLAEPLFLEFFSCFLNFRSVPAIRQHPSRALSVCSPNLTARTSPVPQNRSPTFVHMNELAIRQRSYALARKRHPHSLNLSPTPAVGNLAVSPIPALARGSSSAQSTPKPRDLPPAHACFTHGPPARAPFACLFAFAPRVCLRAFALTTLATLPAQGEPSLRETLAVRPSLSAVRST</sequence>
<dbReference type="AlphaFoldDB" id="A0ABD0UM04"/>
<comment type="caution">
    <text evidence="2">The sequence shown here is derived from an EMBL/GenBank/DDBJ whole genome shotgun (WGS) entry which is preliminary data.</text>
</comment>
<feature type="transmembrane region" description="Helical" evidence="1">
    <location>
        <begin position="20"/>
        <end position="42"/>
    </location>
</feature>
<organism evidence="2 3">
    <name type="scientific">Dendrobium thyrsiflorum</name>
    <name type="common">Pinecone-like raceme dendrobium</name>
    <name type="synonym">Orchid</name>
    <dbReference type="NCBI Taxonomy" id="117978"/>
    <lineage>
        <taxon>Eukaryota</taxon>
        <taxon>Viridiplantae</taxon>
        <taxon>Streptophyta</taxon>
        <taxon>Embryophyta</taxon>
        <taxon>Tracheophyta</taxon>
        <taxon>Spermatophyta</taxon>
        <taxon>Magnoliopsida</taxon>
        <taxon>Liliopsida</taxon>
        <taxon>Asparagales</taxon>
        <taxon>Orchidaceae</taxon>
        <taxon>Epidendroideae</taxon>
        <taxon>Malaxideae</taxon>
        <taxon>Dendrobiinae</taxon>
        <taxon>Dendrobium</taxon>
    </lineage>
</organism>
<evidence type="ECO:0000313" key="2">
    <source>
        <dbReference type="EMBL" id="KAL0911362.1"/>
    </source>
</evidence>
<keyword evidence="3" id="KW-1185">Reference proteome</keyword>
<dbReference type="EMBL" id="JANQDX010000015">
    <property type="protein sequence ID" value="KAL0911362.1"/>
    <property type="molecule type" value="Genomic_DNA"/>
</dbReference>
<keyword evidence="1" id="KW-0812">Transmembrane</keyword>
<reference evidence="2 3" key="1">
    <citation type="journal article" date="2024" name="Plant Biotechnol. J.">
        <title>Dendrobium thyrsiflorum genome and its molecular insights into genes involved in important horticultural traits.</title>
        <authorList>
            <person name="Chen B."/>
            <person name="Wang J.Y."/>
            <person name="Zheng P.J."/>
            <person name="Li K.L."/>
            <person name="Liang Y.M."/>
            <person name="Chen X.F."/>
            <person name="Zhang C."/>
            <person name="Zhao X."/>
            <person name="He X."/>
            <person name="Zhang G.Q."/>
            <person name="Liu Z.J."/>
            <person name="Xu Q."/>
        </authorList>
    </citation>
    <scope>NUCLEOTIDE SEQUENCE [LARGE SCALE GENOMIC DNA]</scope>
    <source>
        <strain evidence="2">GZMU011</strain>
    </source>
</reference>
<name>A0ABD0UM04_DENTH</name>
<protein>
    <recommendedName>
        <fullName evidence="4">Transmembrane protein</fullName>
    </recommendedName>
</protein>
<feature type="transmembrane region" description="Helical" evidence="1">
    <location>
        <begin position="82"/>
        <end position="107"/>
    </location>
</feature>
<proteinExistence type="predicted"/>